<keyword evidence="2" id="KW-0808">Transferase</keyword>
<dbReference type="Gene3D" id="1.20.1050.10">
    <property type="match status" value="1"/>
</dbReference>
<dbReference type="InterPro" id="IPR040079">
    <property type="entry name" value="Glutathione_S-Trfase"/>
</dbReference>
<evidence type="ECO:0000259" key="4">
    <source>
        <dbReference type="PROSITE" id="PS50404"/>
    </source>
</evidence>
<dbReference type="SUPFAM" id="SSF52833">
    <property type="entry name" value="Thioredoxin-like"/>
    <property type="match status" value="1"/>
</dbReference>
<dbReference type="InterPro" id="IPR045074">
    <property type="entry name" value="GST_C_Tau"/>
</dbReference>
<organism evidence="6 7">
    <name type="scientific">Nepenthes gracilis</name>
    <name type="common">Slender pitcher plant</name>
    <dbReference type="NCBI Taxonomy" id="150966"/>
    <lineage>
        <taxon>Eukaryota</taxon>
        <taxon>Viridiplantae</taxon>
        <taxon>Streptophyta</taxon>
        <taxon>Embryophyta</taxon>
        <taxon>Tracheophyta</taxon>
        <taxon>Spermatophyta</taxon>
        <taxon>Magnoliopsida</taxon>
        <taxon>eudicotyledons</taxon>
        <taxon>Gunneridae</taxon>
        <taxon>Pentapetalae</taxon>
        <taxon>Caryophyllales</taxon>
        <taxon>Nepenthaceae</taxon>
        <taxon>Nepenthes</taxon>
    </lineage>
</organism>
<dbReference type="Pfam" id="PF13417">
    <property type="entry name" value="GST_N_3"/>
    <property type="match status" value="1"/>
</dbReference>
<dbReference type="GO" id="GO:0004364">
    <property type="term" value="F:glutathione transferase activity"/>
    <property type="evidence" value="ECO:0007669"/>
    <property type="project" value="UniProtKB-EC"/>
</dbReference>
<dbReference type="EC" id="2.5.1.18" evidence="1"/>
<dbReference type="CDD" id="cd03185">
    <property type="entry name" value="GST_C_Tau"/>
    <property type="match status" value="1"/>
</dbReference>
<feature type="domain" description="GST N-terminal" evidence="4">
    <location>
        <begin position="2"/>
        <end position="81"/>
    </location>
</feature>
<gene>
    <name evidence="6" type="ORF">Nepgr_024902</name>
</gene>
<feature type="domain" description="GST C-terminal" evidence="5">
    <location>
        <begin position="87"/>
        <end position="223"/>
    </location>
</feature>
<dbReference type="InterPro" id="IPR036249">
    <property type="entry name" value="Thioredoxin-like_sf"/>
</dbReference>
<evidence type="ECO:0000256" key="3">
    <source>
        <dbReference type="ARBA" id="ARBA00047960"/>
    </source>
</evidence>
<evidence type="ECO:0000313" key="7">
    <source>
        <dbReference type="Proteomes" id="UP001279734"/>
    </source>
</evidence>
<dbReference type="GO" id="GO:0005737">
    <property type="term" value="C:cytoplasm"/>
    <property type="evidence" value="ECO:0007669"/>
    <property type="project" value="TreeGrafter"/>
</dbReference>
<dbReference type="Pfam" id="PF00043">
    <property type="entry name" value="GST_C"/>
    <property type="match status" value="1"/>
</dbReference>
<dbReference type="PANTHER" id="PTHR11260:SF676">
    <property type="entry name" value="GLUTATHIONE S-TRANSFERASE U8"/>
    <property type="match status" value="1"/>
</dbReference>
<dbReference type="InterPro" id="IPR036282">
    <property type="entry name" value="Glutathione-S-Trfase_C_sf"/>
</dbReference>
<dbReference type="PANTHER" id="PTHR11260">
    <property type="entry name" value="GLUTATHIONE S-TRANSFERASE, GST, SUPERFAMILY, GST DOMAIN CONTAINING"/>
    <property type="match status" value="1"/>
</dbReference>
<dbReference type="SFLD" id="SFLDG00358">
    <property type="entry name" value="Main_(cytGST)"/>
    <property type="match status" value="1"/>
</dbReference>
<dbReference type="CDD" id="cd03058">
    <property type="entry name" value="GST_N_Tau"/>
    <property type="match status" value="1"/>
</dbReference>
<dbReference type="AlphaFoldDB" id="A0AAD3T5Y7"/>
<reference evidence="6" key="1">
    <citation type="submission" date="2023-05" db="EMBL/GenBank/DDBJ databases">
        <title>Nepenthes gracilis genome sequencing.</title>
        <authorList>
            <person name="Fukushima K."/>
        </authorList>
    </citation>
    <scope>NUCLEOTIDE SEQUENCE</scope>
    <source>
        <strain evidence="6">SING2019-196</strain>
    </source>
</reference>
<dbReference type="InterPro" id="IPR004045">
    <property type="entry name" value="Glutathione_S-Trfase_N"/>
</dbReference>
<comment type="catalytic activity">
    <reaction evidence="3">
        <text>RX + glutathione = an S-substituted glutathione + a halide anion + H(+)</text>
        <dbReference type="Rhea" id="RHEA:16437"/>
        <dbReference type="ChEBI" id="CHEBI:15378"/>
        <dbReference type="ChEBI" id="CHEBI:16042"/>
        <dbReference type="ChEBI" id="CHEBI:17792"/>
        <dbReference type="ChEBI" id="CHEBI:57925"/>
        <dbReference type="ChEBI" id="CHEBI:90779"/>
        <dbReference type="EC" id="2.5.1.18"/>
    </reaction>
</comment>
<proteinExistence type="predicted"/>
<dbReference type="PROSITE" id="PS50404">
    <property type="entry name" value="GST_NTER"/>
    <property type="match status" value="1"/>
</dbReference>
<name>A0AAD3T5Y7_NEPGR</name>
<evidence type="ECO:0000259" key="5">
    <source>
        <dbReference type="PROSITE" id="PS50405"/>
    </source>
</evidence>
<dbReference type="SUPFAM" id="SSF47616">
    <property type="entry name" value="GST C-terminal domain-like"/>
    <property type="match status" value="1"/>
</dbReference>
<dbReference type="SFLD" id="SFLDG01152">
    <property type="entry name" value="Main.3:_Omega-_and_Tau-like"/>
    <property type="match status" value="1"/>
</dbReference>
<protein>
    <recommendedName>
        <fullName evidence="1">glutathione transferase</fullName>
        <ecNumber evidence="1">2.5.1.18</ecNumber>
    </recommendedName>
</protein>
<dbReference type="SFLD" id="SFLDS00019">
    <property type="entry name" value="Glutathione_Transferase_(cytos"/>
    <property type="match status" value="1"/>
</dbReference>
<dbReference type="EMBL" id="BSYO01000025">
    <property type="protein sequence ID" value="GMH23059.1"/>
    <property type="molecule type" value="Genomic_DNA"/>
</dbReference>
<evidence type="ECO:0000256" key="2">
    <source>
        <dbReference type="ARBA" id="ARBA00022679"/>
    </source>
</evidence>
<sequence>MGEVKLYAFSISPFTRKVVIALKLKGIQCEYFEEDLNNKSPDLLRYNPVFKATPVLVHNGRPVCESLLIIEYLDETWKDSHPLMPQDPYERAMARFWAKFIDDKLVPSIKVAILRECEPHEYEIKMEEAFENLKILEKVLEGKKYFGGDKIGYLDIAAIYIIGWVPHMAAAAKREVFTRELFPHFSVWIDLMLSHSVIKDNLPASGPLLAYYEWRLERNAAVLEGRTPPPPPPAT</sequence>
<dbReference type="InterPro" id="IPR004046">
    <property type="entry name" value="GST_C"/>
</dbReference>
<dbReference type="InterPro" id="IPR045073">
    <property type="entry name" value="Omega/Tau-like"/>
</dbReference>
<dbReference type="GO" id="GO:0006749">
    <property type="term" value="P:glutathione metabolic process"/>
    <property type="evidence" value="ECO:0007669"/>
    <property type="project" value="InterPro"/>
</dbReference>
<evidence type="ECO:0000256" key="1">
    <source>
        <dbReference type="ARBA" id="ARBA00012452"/>
    </source>
</evidence>
<dbReference type="FunFam" id="1.20.1050.10:FF:000012">
    <property type="entry name" value="Tau class glutathione S-transferase"/>
    <property type="match status" value="1"/>
</dbReference>
<dbReference type="Gene3D" id="3.40.30.10">
    <property type="entry name" value="Glutaredoxin"/>
    <property type="match status" value="1"/>
</dbReference>
<dbReference type="PROSITE" id="PS50405">
    <property type="entry name" value="GST_CTER"/>
    <property type="match status" value="1"/>
</dbReference>
<comment type="caution">
    <text evidence="6">The sequence shown here is derived from an EMBL/GenBank/DDBJ whole genome shotgun (WGS) entry which is preliminary data.</text>
</comment>
<dbReference type="InterPro" id="IPR010987">
    <property type="entry name" value="Glutathione-S-Trfase_C-like"/>
</dbReference>
<dbReference type="Proteomes" id="UP001279734">
    <property type="component" value="Unassembled WGS sequence"/>
</dbReference>
<evidence type="ECO:0000313" key="6">
    <source>
        <dbReference type="EMBL" id="GMH23059.1"/>
    </source>
</evidence>
<accession>A0AAD3T5Y7</accession>
<keyword evidence="7" id="KW-1185">Reference proteome</keyword>